<dbReference type="VEuPathDB" id="VectorBase:GBRI001586"/>
<keyword evidence="3" id="KW-1185">Reference proteome</keyword>
<name>A0A1A9W0C2_9MUSC</name>
<evidence type="ECO:0000256" key="1">
    <source>
        <dbReference type="SAM" id="Phobius"/>
    </source>
</evidence>
<feature type="transmembrane region" description="Helical" evidence="1">
    <location>
        <begin position="75"/>
        <end position="96"/>
    </location>
</feature>
<keyword evidence="1" id="KW-1133">Transmembrane helix</keyword>
<proteinExistence type="predicted"/>
<keyword evidence="1" id="KW-0472">Membrane</keyword>
<protein>
    <submittedName>
        <fullName evidence="2">Uncharacterized protein</fullName>
    </submittedName>
</protein>
<reference evidence="3" key="1">
    <citation type="submission" date="2014-03" db="EMBL/GenBank/DDBJ databases">
        <authorList>
            <person name="Aksoy S."/>
            <person name="Warren W."/>
            <person name="Wilson R.K."/>
        </authorList>
    </citation>
    <scope>NUCLEOTIDE SEQUENCE [LARGE SCALE GENOMIC DNA]</scope>
    <source>
        <strain evidence="3">IAEA</strain>
    </source>
</reference>
<feature type="transmembrane region" description="Helical" evidence="1">
    <location>
        <begin position="102"/>
        <end position="126"/>
    </location>
</feature>
<dbReference type="Proteomes" id="UP000091820">
    <property type="component" value="Unassembled WGS sequence"/>
</dbReference>
<evidence type="ECO:0000313" key="3">
    <source>
        <dbReference type="Proteomes" id="UP000091820"/>
    </source>
</evidence>
<evidence type="ECO:0000313" key="2">
    <source>
        <dbReference type="EnsemblMetazoa" id="GBRI001586-PA"/>
    </source>
</evidence>
<sequence>MWARHMIRLGHSNGQTALGLFFQNLMLFTSFGSFSTRSKDKQEKILQYAVILLKRSLVRVATFQKLIKKAFIRQCIFSLCACIAACFSFCLLNNIVCLLEAFTILLTLLLIYGELISTAILSPTIFN</sequence>
<accession>A0A1A9W0C2</accession>
<dbReference type="EnsemblMetazoa" id="GBRI001586-RA">
    <property type="protein sequence ID" value="GBRI001586-PA"/>
    <property type="gene ID" value="GBRI001586"/>
</dbReference>
<reference evidence="2" key="2">
    <citation type="submission" date="2020-05" db="UniProtKB">
        <authorList>
            <consortium name="EnsemblMetazoa"/>
        </authorList>
    </citation>
    <scope>IDENTIFICATION</scope>
    <source>
        <strain evidence="2">IAEA</strain>
    </source>
</reference>
<feature type="transmembrane region" description="Helical" evidence="1">
    <location>
        <begin position="16"/>
        <end position="34"/>
    </location>
</feature>
<organism evidence="2 3">
    <name type="scientific">Glossina brevipalpis</name>
    <dbReference type="NCBI Taxonomy" id="37001"/>
    <lineage>
        <taxon>Eukaryota</taxon>
        <taxon>Metazoa</taxon>
        <taxon>Ecdysozoa</taxon>
        <taxon>Arthropoda</taxon>
        <taxon>Hexapoda</taxon>
        <taxon>Insecta</taxon>
        <taxon>Pterygota</taxon>
        <taxon>Neoptera</taxon>
        <taxon>Endopterygota</taxon>
        <taxon>Diptera</taxon>
        <taxon>Brachycera</taxon>
        <taxon>Muscomorpha</taxon>
        <taxon>Hippoboscoidea</taxon>
        <taxon>Glossinidae</taxon>
        <taxon>Glossina</taxon>
    </lineage>
</organism>
<keyword evidence="1" id="KW-0812">Transmembrane</keyword>
<dbReference type="AlphaFoldDB" id="A0A1A9W0C2"/>